<evidence type="ECO:0000256" key="1">
    <source>
        <dbReference type="SAM" id="Phobius"/>
    </source>
</evidence>
<sequence length="96" mass="10767">MPSTYVLSLSSHYALDSFLLFTLFIFSIALMIPTEVQIRGFHAPACFPTTKISHLRKTVMWIINWVTVFTVNGKEGASPYCGKRLISILSPISTQN</sequence>
<evidence type="ECO:0000313" key="3">
    <source>
        <dbReference type="Proteomes" id="UP000233837"/>
    </source>
</evidence>
<dbReference type="AlphaFoldDB" id="A0A2I0WRU9"/>
<keyword evidence="1" id="KW-0812">Transmembrane</keyword>
<proteinExistence type="predicted"/>
<keyword evidence="3" id="KW-1185">Reference proteome</keyword>
<gene>
    <name evidence="2" type="ORF">MA16_Dca019407</name>
</gene>
<evidence type="ECO:0000313" key="2">
    <source>
        <dbReference type="EMBL" id="PKU78357.1"/>
    </source>
</evidence>
<keyword evidence="1" id="KW-0472">Membrane</keyword>
<organism evidence="2 3">
    <name type="scientific">Dendrobium catenatum</name>
    <dbReference type="NCBI Taxonomy" id="906689"/>
    <lineage>
        <taxon>Eukaryota</taxon>
        <taxon>Viridiplantae</taxon>
        <taxon>Streptophyta</taxon>
        <taxon>Embryophyta</taxon>
        <taxon>Tracheophyta</taxon>
        <taxon>Spermatophyta</taxon>
        <taxon>Magnoliopsida</taxon>
        <taxon>Liliopsida</taxon>
        <taxon>Asparagales</taxon>
        <taxon>Orchidaceae</taxon>
        <taxon>Epidendroideae</taxon>
        <taxon>Malaxideae</taxon>
        <taxon>Dendrobiinae</taxon>
        <taxon>Dendrobium</taxon>
    </lineage>
</organism>
<dbReference type="Proteomes" id="UP000233837">
    <property type="component" value="Unassembled WGS sequence"/>
</dbReference>
<reference evidence="2 3" key="1">
    <citation type="journal article" date="2016" name="Sci. Rep.">
        <title>The Dendrobium catenatum Lindl. genome sequence provides insights into polysaccharide synthase, floral development and adaptive evolution.</title>
        <authorList>
            <person name="Zhang G.Q."/>
            <person name="Xu Q."/>
            <person name="Bian C."/>
            <person name="Tsai W.C."/>
            <person name="Yeh C.M."/>
            <person name="Liu K.W."/>
            <person name="Yoshida K."/>
            <person name="Zhang L.S."/>
            <person name="Chang S.B."/>
            <person name="Chen F."/>
            <person name="Shi Y."/>
            <person name="Su Y.Y."/>
            <person name="Zhang Y.Q."/>
            <person name="Chen L.J."/>
            <person name="Yin Y."/>
            <person name="Lin M."/>
            <person name="Huang H."/>
            <person name="Deng H."/>
            <person name="Wang Z.W."/>
            <person name="Zhu S.L."/>
            <person name="Zhao X."/>
            <person name="Deng C."/>
            <person name="Niu S.C."/>
            <person name="Huang J."/>
            <person name="Wang M."/>
            <person name="Liu G.H."/>
            <person name="Yang H.J."/>
            <person name="Xiao X.J."/>
            <person name="Hsiao Y.Y."/>
            <person name="Wu W.L."/>
            <person name="Chen Y.Y."/>
            <person name="Mitsuda N."/>
            <person name="Ohme-Takagi M."/>
            <person name="Luo Y.B."/>
            <person name="Van de Peer Y."/>
            <person name="Liu Z.J."/>
        </authorList>
    </citation>
    <scope>NUCLEOTIDE SEQUENCE [LARGE SCALE GENOMIC DNA]</scope>
    <source>
        <tissue evidence="2">The whole plant</tissue>
    </source>
</reference>
<reference evidence="2 3" key="2">
    <citation type="journal article" date="2017" name="Nature">
        <title>The Apostasia genome and the evolution of orchids.</title>
        <authorList>
            <person name="Zhang G.Q."/>
            <person name="Liu K.W."/>
            <person name="Li Z."/>
            <person name="Lohaus R."/>
            <person name="Hsiao Y.Y."/>
            <person name="Niu S.C."/>
            <person name="Wang J.Y."/>
            <person name="Lin Y.C."/>
            <person name="Xu Q."/>
            <person name="Chen L.J."/>
            <person name="Yoshida K."/>
            <person name="Fujiwara S."/>
            <person name="Wang Z.W."/>
            <person name="Zhang Y.Q."/>
            <person name="Mitsuda N."/>
            <person name="Wang M."/>
            <person name="Liu G.H."/>
            <person name="Pecoraro L."/>
            <person name="Huang H.X."/>
            <person name="Xiao X.J."/>
            <person name="Lin M."/>
            <person name="Wu X.Y."/>
            <person name="Wu W.L."/>
            <person name="Chen Y.Y."/>
            <person name="Chang S.B."/>
            <person name="Sakamoto S."/>
            <person name="Ohme-Takagi M."/>
            <person name="Yagi M."/>
            <person name="Zeng S.J."/>
            <person name="Shen C.Y."/>
            <person name="Yeh C.M."/>
            <person name="Luo Y.B."/>
            <person name="Tsai W.C."/>
            <person name="Van de Peer Y."/>
            <person name="Liu Z.J."/>
        </authorList>
    </citation>
    <scope>NUCLEOTIDE SEQUENCE [LARGE SCALE GENOMIC DNA]</scope>
    <source>
        <tissue evidence="2">The whole plant</tissue>
    </source>
</reference>
<accession>A0A2I0WRU9</accession>
<name>A0A2I0WRU9_9ASPA</name>
<feature type="transmembrane region" description="Helical" evidence="1">
    <location>
        <begin position="12"/>
        <end position="32"/>
    </location>
</feature>
<protein>
    <submittedName>
        <fullName evidence="2">Uncharacterized protein</fullName>
    </submittedName>
</protein>
<dbReference type="EMBL" id="KZ502457">
    <property type="protein sequence ID" value="PKU78357.1"/>
    <property type="molecule type" value="Genomic_DNA"/>
</dbReference>
<keyword evidence="1" id="KW-1133">Transmembrane helix</keyword>